<keyword evidence="2" id="KW-1185">Reference proteome</keyword>
<dbReference type="RefSeq" id="WP_066177156.1">
    <property type="nucleotide sequence ID" value="NZ_CP035926.1"/>
</dbReference>
<protein>
    <recommendedName>
        <fullName evidence="3">CRISPR-associated protein</fullName>
    </recommendedName>
</protein>
<evidence type="ECO:0008006" key="3">
    <source>
        <dbReference type="Google" id="ProtNLM"/>
    </source>
</evidence>
<evidence type="ECO:0000313" key="1">
    <source>
        <dbReference type="EMBL" id="OCL95807.1"/>
    </source>
</evidence>
<comment type="caution">
    <text evidence="1">The sequence shown here is derived from an EMBL/GenBank/DDBJ whole genome shotgun (WGS) entry which is preliminary data.</text>
</comment>
<accession>A0A1C7WSJ5</accession>
<evidence type="ECO:0000313" key="2">
    <source>
        <dbReference type="Proteomes" id="UP000092987"/>
    </source>
</evidence>
<dbReference type="InterPro" id="IPR049811">
    <property type="entry name" value="MJ1673-like_dom"/>
</dbReference>
<sequence>MKNMFLFFSHQLTEEQKKDAEKHFDIDNFINLPQNLQEIFSNVPNDLENLDNYIKPIKEFLKENAKKDDLVLIQGDFGVTYILVNFAKSLYLNPVYSTTSRVVQEFEEGGKLIKKSIFKHQMFRKYE</sequence>
<dbReference type="EMBL" id="LLKQ01000001">
    <property type="protein sequence ID" value="OCL95807.1"/>
    <property type="molecule type" value="Genomic_DNA"/>
</dbReference>
<organism evidence="1 2">
    <name type="scientific">Aliarcobacter thereius LMG 24486</name>
    <dbReference type="NCBI Taxonomy" id="1032240"/>
    <lineage>
        <taxon>Bacteria</taxon>
        <taxon>Pseudomonadati</taxon>
        <taxon>Campylobacterota</taxon>
        <taxon>Epsilonproteobacteria</taxon>
        <taxon>Campylobacterales</taxon>
        <taxon>Arcobacteraceae</taxon>
        <taxon>Aliarcobacter</taxon>
    </lineage>
</organism>
<name>A0A1C7WSJ5_9BACT</name>
<proteinExistence type="predicted"/>
<reference evidence="1 2" key="1">
    <citation type="submission" date="2015-10" db="EMBL/GenBank/DDBJ databases">
        <authorList>
            <person name="Rovetto F.F."/>
            <person name="Cocolin L.L."/>
            <person name="Illeghems K.K."/>
            <person name="Van Nieuwerbuegh F.F."/>
            <person name="Houf K.K."/>
        </authorList>
    </citation>
    <scope>NUCLEOTIDE SEQUENCE [LARGE SCALE GENOMIC DNA]</scope>
    <source>
        <strain evidence="1 2">LMG 24486</strain>
    </source>
</reference>
<dbReference type="Proteomes" id="UP000092987">
    <property type="component" value="Unassembled WGS sequence"/>
</dbReference>
<dbReference type="NCBIfam" id="NF040559">
    <property type="entry name" value="CAS_Csx20"/>
    <property type="match status" value="1"/>
</dbReference>
<gene>
    <name evidence="1" type="ORF">AA347_01289</name>
</gene>